<name>A0A941HPP1_9CLOT</name>
<protein>
    <submittedName>
        <fullName evidence="1">Uncharacterized protein</fullName>
    </submittedName>
</protein>
<dbReference type="InterPro" id="IPR053913">
    <property type="entry name" value="NADAR-DarT1"/>
</dbReference>
<sequence length="217" mass="24934">MAKRLYFLAKSSYQGLILEKSIEFEYFRGQNLQQKRKSIDSMHHAILAAESGGRILEVSTKSSSSLGQALSAFHLTYTDGGGNAHPVFNIFQSSKVFEEGGPYRDILALSPVEAKRDERIQSSGRLLGFNFEDQPFGLVPRSYFFDWIYLQAMVQHREFHEELLKYDIFTDIEYNMNTMFACQARAAAYFVALKRQGILEDVLTDPEKFRSMYTLTF</sequence>
<gene>
    <name evidence="1" type="ORF">KCG48_02715</name>
</gene>
<evidence type="ECO:0000313" key="2">
    <source>
        <dbReference type="Proteomes" id="UP000675379"/>
    </source>
</evidence>
<dbReference type="EMBL" id="JAGSCS010000002">
    <property type="protein sequence ID" value="MBR0575245.1"/>
    <property type="molecule type" value="Genomic_DNA"/>
</dbReference>
<accession>A0A941HPP1</accession>
<reference evidence="1" key="1">
    <citation type="submission" date="2021-04" db="EMBL/GenBank/DDBJ databases">
        <title>Proteiniclasticum sedimins sp. nov., an obligate anaerobic bacterium isolated from anaerobic sludge.</title>
        <authorList>
            <person name="Liu J."/>
        </authorList>
    </citation>
    <scope>NUCLEOTIDE SEQUENCE</scope>
    <source>
        <strain evidence="1">BAD-10</strain>
    </source>
</reference>
<dbReference type="Pfam" id="PF22397">
    <property type="entry name" value="NADAR-DarT1"/>
    <property type="match status" value="1"/>
</dbReference>
<dbReference type="AlphaFoldDB" id="A0A941HPP1"/>
<proteinExistence type="predicted"/>
<organism evidence="1 2">
    <name type="scientific">Proteiniclasticum sediminis</name>
    <dbReference type="NCBI Taxonomy" id="2804028"/>
    <lineage>
        <taxon>Bacteria</taxon>
        <taxon>Bacillati</taxon>
        <taxon>Bacillota</taxon>
        <taxon>Clostridia</taxon>
        <taxon>Eubacteriales</taxon>
        <taxon>Clostridiaceae</taxon>
        <taxon>Proteiniclasticum</taxon>
    </lineage>
</organism>
<dbReference type="RefSeq" id="WP_211799757.1">
    <property type="nucleotide sequence ID" value="NZ_JAGSCS010000002.1"/>
</dbReference>
<evidence type="ECO:0000313" key="1">
    <source>
        <dbReference type="EMBL" id="MBR0575245.1"/>
    </source>
</evidence>
<dbReference type="Proteomes" id="UP000675379">
    <property type="component" value="Unassembled WGS sequence"/>
</dbReference>
<keyword evidence="2" id="KW-1185">Reference proteome</keyword>
<comment type="caution">
    <text evidence="1">The sequence shown here is derived from an EMBL/GenBank/DDBJ whole genome shotgun (WGS) entry which is preliminary data.</text>
</comment>